<evidence type="ECO:0000256" key="4">
    <source>
        <dbReference type="ARBA" id="ARBA00022825"/>
    </source>
</evidence>
<dbReference type="InterPro" id="IPR015500">
    <property type="entry name" value="Peptidase_S8_subtilisin-rel"/>
</dbReference>
<evidence type="ECO:0000256" key="2">
    <source>
        <dbReference type="ARBA" id="ARBA00022670"/>
    </source>
</evidence>
<reference evidence="10 11" key="1">
    <citation type="submission" date="2018-06" db="EMBL/GenBank/DDBJ databases">
        <title>Streptacidiphilus pinicola sp. nov., isolated from pine grove soil.</title>
        <authorList>
            <person name="Roh S.G."/>
            <person name="Park S."/>
            <person name="Kim M.-K."/>
            <person name="Yun B.-R."/>
            <person name="Park J."/>
            <person name="Kim M.J."/>
            <person name="Kim Y.S."/>
            <person name="Kim S.B."/>
        </authorList>
    </citation>
    <scope>NUCLEOTIDE SEQUENCE [LARGE SCALE GENOMIC DNA]</scope>
    <source>
        <strain evidence="10 11">MMS16-CNU450</strain>
    </source>
</reference>
<keyword evidence="3 5" id="KW-0378">Hydrolase</keyword>
<dbReference type="EMBL" id="QKYN01000041">
    <property type="protein sequence ID" value="RAG85429.1"/>
    <property type="molecule type" value="Genomic_DNA"/>
</dbReference>
<proteinExistence type="inferred from homology"/>
<evidence type="ECO:0000256" key="8">
    <source>
        <dbReference type="SAM" id="SignalP"/>
    </source>
</evidence>
<dbReference type="InterPro" id="IPR036852">
    <property type="entry name" value="Peptidase_S8/S53_dom_sf"/>
</dbReference>
<dbReference type="PRINTS" id="PR00723">
    <property type="entry name" value="SUBTILISIN"/>
</dbReference>
<feature type="domain" description="Peptidase S8/S53" evidence="9">
    <location>
        <begin position="54"/>
        <end position="302"/>
    </location>
</feature>
<dbReference type="InterPro" id="IPR050131">
    <property type="entry name" value="Peptidase_S8_subtilisin-like"/>
</dbReference>
<keyword evidence="4 5" id="KW-0720">Serine protease</keyword>
<dbReference type="PROSITE" id="PS51892">
    <property type="entry name" value="SUBTILASE"/>
    <property type="match status" value="1"/>
</dbReference>
<dbReference type="PROSITE" id="PS00137">
    <property type="entry name" value="SUBTILASE_HIS"/>
    <property type="match status" value="1"/>
</dbReference>
<feature type="active site" description="Charge relay system" evidence="5">
    <location>
        <position position="63"/>
    </location>
</feature>
<feature type="active site" description="Charge relay system" evidence="5">
    <location>
        <position position="98"/>
    </location>
</feature>
<evidence type="ECO:0000256" key="1">
    <source>
        <dbReference type="ARBA" id="ARBA00011073"/>
    </source>
</evidence>
<keyword evidence="7" id="KW-1133">Transmembrane helix</keyword>
<comment type="similarity">
    <text evidence="1 5">Belongs to the peptidase S8 family.</text>
</comment>
<keyword evidence="11" id="KW-1185">Reference proteome</keyword>
<evidence type="ECO:0000313" key="10">
    <source>
        <dbReference type="EMBL" id="RAG85429.1"/>
    </source>
</evidence>
<accession>A0A2X0KE37</accession>
<evidence type="ECO:0000256" key="3">
    <source>
        <dbReference type="ARBA" id="ARBA00022801"/>
    </source>
</evidence>
<feature type="compositionally biased region" description="Low complexity" evidence="6">
    <location>
        <begin position="397"/>
        <end position="418"/>
    </location>
</feature>
<keyword evidence="7" id="KW-0812">Transmembrane</keyword>
<evidence type="ECO:0000256" key="5">
    <source>
        <dbReference type="PROSITE-ProRule" id="PRU01240"/>
    </source>
</evidence>
<dbReference type="InterPro" id="IPR022398">
    <property type="entry name" value="Peptidase_S8_His-AS"/>
</dbReference>
<dbReference type="PANTHER" id="PTHR43806">
    <property type="entry name" value="PEPTIDASE S8"/>
    <property type="match status" value="1"/>
</dbReference>
<protein>
    <recommendedName>
        <fullName evidence="9">Peptidase S8/S53 domain-containing protein</fullName>
    </recommendedName>
</protein>
<dbReference type="SUPFAM" id="SSF52743">
    <property type="entry name" value="Subtilisin-like"/>
    <property type="match status" value="1"/>
</dbReference>
<name>A0A2X0KE37_9ACTN</name>
<dbReference type="PANTHER" id="PTHR43806:SF11">
    <property type="entry name" value="CEREVISIN-RELATED"/>
    <property type="match status" value="1"/>
</dbReference>
<evidence type="ECO:0000259" key="9">
    <source>
        <dbReference type="Pfam" id="PF00082"/>
    </source>
</evidence>
<comment type="caution">
    <text evidence="10">The sequence shown here is derived from an EMBL/GenBank/DDBJ whole genome shotgun (WGS) entry which is preliminary data.</text>
</comment>
<evidence type="ECO:0000256" key="6">
    <source>
        <dbReference type="SAM" id="MobiDB-lite"/>
    </source>
</evidence>
<dbReference type="Gene3D" id="3.40.50.200">
    <property type="entry name" value="Peptidase S8/S53 domain"/>
    <property type="match status" value="1"/>
</dbReference>
<evidence type="ECO:0000313" key="11">
    <source>
        <dbReference type="Proteomes" id="UP000248889"/>
    </source>
</evidence>
<evidence type="ECO:0000256" key="7">
    <source>
        <dbReference type="SAM" id="Phobius"/>
    </source>
</evidence>
<gene>
    <name evidence="10" type="ORF">DN069_11670</name>
</gene>
<dbReference type="GO" id="GO:0006508">
    <property type="term" value="P:proteolysis"/>
    <property type="evidence" value="ECO:0007669"/>
    <property type="project" value="UniProtKB-KW"/>
</dbReference>
<keyword evidence="8" id="KW-0732">Signal</keyword>
<dbReference type="Proteomes" id="UP000248889">
    <property type="component" value="Unassembled WGS sequence"/>
</dbReference>
<feature type="active site" description="Charge relay system" evidence="5">
    <location>
        <position position="253"/>
    </location>
</feature>
<feature type="region of interest" description="Disordered" evidence="6">
    <location>
        <begin position="314"/>
        <end position="354"/>
    </location>
</feature>
<organism evidence="10 11">
    <name type="scientific">Streptacidiphilus pinicola</name>
    <dbReference type="NCBI Taxonomy" id="2219663"/>
    <lineage>
        <taxon>Bacteria</taxon>
        <taxon>Bacillati</taxon>
        <taxon>Actinomycetota</taxon>
        <taxon>Actinomycetes</taxon>
        <taxon>Kitasatosporales</taxon>
        <taxon>Streptomycetaceae</taxon>
        <taxon>Streptacidiphilus</taxon>
    </lineage>
</organism>
<dbReference type="InterPro" id="IPR000209">
    <property type="entry name" value="Peptidase_S8/S53_dom"/>
</dbReference>
<keyword evidence="7" id="KW-0472">Membrane</keyword>
<feature type="transmembrane region" description="Helical" evidence="7">
    <location>
        <begin position="357"/>
        <end position="378"/>
    </location>
</feature>
<feature type="region of interest" description="Disordered" evidence="6">
    <location>
        <begin position="382"/>
        <end position="459"/>
    </location>
</feature>
<dbReference type="OrthoDB" id="9798386at2"/>
<feature type="chain" id="PRO_5016125486" description="Peptidase S8/S53 domain-containing protein" evidence="8">
    <location>
        <begin position="30"/>
        <end position="459"/>
    </location>
</feature>
<feature type="compositionally biased region" description="Gly residues" evidence="6">
    <location>
        <begin position="385"/>
        <end position="396"/>
    </location>
</feature>
<dbReference type="GO" id="GO:0004252">
    <property type="term" value="F:serine-type endopeptidase activity"/>
    <property type="evidence" value="ECO:0007669"/>
    <property type="project" value="UniProtKB-UniRule"/>
</dbReference>
<sequence length="459" mass="45702">MGFSRALRSLGGAALAGALVVGVTPVAHADDARNTQWALKDYQATNAVWPKSTGKGVIVAVIDSGVRATQVDLTGQVLPGKDFQFGGNGQTDHSPEYHGTGIASLIAGHGHGPNGEDGIMGLAPGAKILPVGVGPGLAVAGTDYTGQAVRWAVDHGAQVINMSIGGPDNDAVTEADMAYAEEHNVVLVAASGNDGVSVPQYPASYPGVIKVGAVDQNAKLWSNSNTGGVTVVAPGVQVLADGDTGYRMGDGTSLACAYVSAIAALYRSAHPNLTAGQIVNYIIKTAIMPKGHTAPDPGLGYGIASPDLNMSVAPGPAAGPLPQATAGSASTTGGSTSSSAPSTTTTASSSSSGGSSMGLILGVLAGVVIVVIIIVVVIRSRRRGGGGGGNGGGGGQPAYPAYPQAQPPQQAYQPPTGQYGQGGSPYGQQPPQQQNPYGGAPNPQQYPPQQGYGGGQQGR</sequence>
<dbReference type="Pfam" id="PF00082">
    <property type="entry name" value="Peptidase_S8"/>
    <property type="match status" value="1"/>
</dbReference>
<feature type="compositionally biased region" description="Low complexity" evidence="6">
    <location>
        <begin position="426"/>
        <end position="450"/>
    </location>
</feature>
<dbReference type="AlphaFoldDB" id="A0A2X0KE37"/>
<feature type="signal peptide" evidence="8">
    <location>
        <begin position="1"/>
        <end position="29"/>
    </location>
</feature>
<keyword evidence="2 5" id="KW-0645">Protease</keyword>